<evidence type="ECO:0000313" key="2">
    <source>
        <dbReference type="EnsemblPlants" id="AET4Gv20047900.1"/>
    </source>
</evidence>
<organism evidence="2 3">
    <name type="scientific">Aegilops tauschii subsp. strangulata</name>
    <name type="common">Goatgrass</name>
    <dbReference type="NCBI Taxonomy" id="200361"/>
    <lineage>
        <taxon>Eukaryota</taxon>
        <taxon>Viridiplantae</taxon>
        <taxon>Streptophyta</taxon>
        <taxon>Embryophyta</taxon>
        <taxon>Tracheophyta</taxon>
        <taxon>Spermatophyta</taxon>
        <taxon>Magnoliopsida</taxon>
        <taxon>Liliopsida</taxon>
        <taxon>Poales</taxon>
        <taxon>Poaceae</taxon>
        <taxon>BOP clade</taxon>
        <taxon>Pooideae</taxon>
        <taxon>Triticodae</taxon>
        <taxon>Triticeae</taxon>
        <taxon>Triticinae</taxon>
        <taxon>Aegilops</taxon>
    </lineage>
</organism>
<reference evidence="2" key="5">
    <citation type="journal article" date="2021" name="G3 (Bethesda)">
        <title>Aegilops tauschii genome assembly Aet v5.0 features greater sequence contiguity and improved annotation.</title>
        <authorList>
            <person name="Wang L."/>
            <person name="Zhu T."/>
            <person name="Rodriguez J.C."/>
            <person name="Deal K.R."/>
            <person name="Dubcovsky J."/>
            <person name="McGuire P.E."/>
            <person name="Lux T."/>
            <person name="Spannagl M."/>
            <person name="Mayer K.F.X."/>
            <person name="Baldrich P."/>
            <person name="Meyers B.C."/>
            <person name="Huo N."/>
            <person name="Gu Y.Q."/>
            <person name="Zhou H."/>
            <person name="Devos K.M."/>
            <person name="Bennetzen J.L."/>
            <person name="Unver T."/>
            <person name="Budak H."/>
            <person name="Gulick P.J."/>
            <person name="Galiba G."/>
            <person name="Kalapos B."/>
            <person name="Nelson D.R."/>
            <person name="Li P."/>
            <person name="You F.M."/>
            <person name="Luo M.C."/>
            <person name="Dvorak J."/>
        </authorList>
    </citation>
    <scope>NUCLEOTIDE SEQUENCE [LARGE SCALE GENOMIC DNA]</scope>
    <source>
        <strain evidence="2">cv. AL8/78</strain>
    </source>
</reference>
<feature type="compositionally biased region" description="Low complexity" evidence="1">
    <location>
        <begin position="25"/>
        <end position="35"/>
    </location>
</feature>
<feature type="region of interest" description="Disordered" evidence="1">
    <location>
        <begin position="1"/>
        <end position="78"/>
    </location>
</feature>
<reference evidence="3" key="1">
    <citation type="journal article" date="2014" name="Science">
        <title>Ancient hybridizations among the ancestral genomes of bread wheat.</title>
        <authorList>
            <consortium name="International Wheat Genome Sequencing Consortium,"/>
            <person name="Marcussen T."/>
            <person name="Sandve S.R."/>
            <person name="Heier L."/>
            <person name="Spannagl M."/>
            <person name="Pfeifer M."/>
            <person name="Jakobsen K.S."/>
            <person name="Wulff B.B."/>
            <person name="Steuernagel B."/>
            <person name="Mayer K.F."/>
            <person name="Olsen O.A."/>
        </authorList>
    </citation>
    <scope>NUCLEOTIDE SEQUENCE [LARGE SCALE GENOMIC DNA]</scope>
    <source>
        <strain evidence="3">cv. AL8/78</strain>
    </source>
</reference>
<reference evidence="2" key="3">
    <citation type="journal article" date="2017" name="Nature">
        <title>Genome sequence of the progenitor of the wheat D genome Aegilops tauschii.</title>
        <authorList>
            <person name="Luo M.C."/>
            <person name="Gu Y.Q."/>
            <person name="Puiu D."/>
            <person name="Wang H."/>
            <person name="Twardziok S.O."/>
            <person name="Deal K.R."/>
            <person name="Huo N."/>
            <person name="Zhu T."/>
            <person name="Wang L."/>
            <person name="Wang Y."/>
            <person name="McGuire P.E."/>
            <person name="Liu S."/>
            <person name="Long H."/>
            <person name="Ramasamy R.K."/>
            <person name="Rodriguez J.C."/>
            <person name="Van S.L."/>
            <person name="Yuan L."/>
            <person name="Wang Z."/>
            <person name="Xia Z."/>
            <person name="Xiao L."/>
            <person name="Anderson O.D."/>
            <person name="Ouyang S."/>
            <person name="Liang Y."/>
            <person name="Zimin A.V."/>
            <person name="Pertea G."/>
            <person name="Qi P."/>
            <person name="Bennetzen J.L."/>
            <person name="Dai X."/>
            <person name="Dawson M.W."/>
            <person name="Muller H.G."/>
            <person name="Kugler K."/>
            <person name="Rivarola-Duarte L."/>
            <person name="Spannagl M."/>
            <person name="Mayer K.F.X."/>
            <person name="Lu F.H."/>
            <person name="Bevan M.W."/>
            <person name="Leroy P."/>
            <person name="Li P."/>
            <person name="You F.M."/>
            <person name="Sun Q."/>
            <person name="Liu Z."/>
            <person name="Lyons E."/>
            <person name="Wicker T."/>
            <person name="Salzberg S.L."/>
            <person name="Devos K.M."/>
            <person name="Dvorak J."/>
        </authorList>
    </citation>
    <scope>NUCLEOTIDE SEQUENCE [LARGE SCALE GENOMIC DNA]</scope>
    <source>
        <strain evidence="2">cv. AL8/78</strain>
    </source>
</reference>
<accession>A0A453H3B8</accession>
<dbReference type="AlphaFoldDB" id="A0A453H3B8"/>
<dbReference type="EnsemblPlants" id="AET4Gv20047900.1">
    <property type="protein sequence ID" value="AET4Gv20047900.1"/>
    <property type="gene ID" value="AET4Gv20047900"/>
</dbReference>
<reference evidence="3" key="2">
    <citation type="journal article" date="2017" name="Nat. Plants">
        <title>The Aegilops tauschii genome reveals multiple impacts of transposons.</title>
        <authorList>
            <person name="Zhao G."/>
            <person name="Zou C."/>
            <person name="Li K."/>
            <person name="Wang K."/>
            <person name="Li T."/>
            <person name="Gao L."/>
            <person name="Zhang X."/>
            <person name="Wang H."/>
            <person name="Yang Z."/>
            <person name="Liu X."/>
            <person name="Jiang W."/>
            <person name="Mao L."/>
            <person name="Kong X."/>
            <person name="Jiao Y."/>
            <person name="Jia J."/>
        </authorList>
    </citation>
    <scope>NUCLEOTIDE SEQUENCE [LARGE SCALE GENOMIC DNA]</scope>
    <source>
        <strain evidence="3">cv. AL8/78</strain>
    </source>
</reference>
<feature type="compositionally biased region" description="Low complexity" evidence="1">
    <location>
        <begin position="43"/>
        <end position="61"/>
    </location>
</feature>
<protein>
    <submittedName>
        <fullName evidence="2">Uncharacterized protein</fullName>
    </submittedName>
</protein>
<evidence type="ECO:0000313" key="3">
    <source>
        <dbReference type="Proteomes" id="UP000015105"/>
    </source>
</evidence>
<sequence length="78" mass="7701">PSHPKKTQGACASCPRGARAHGVRARLLPAPAAGRRPPPPPAAAAAPARLPPAEAAAPAARPLRRRAEGRGAPAGRGG</sequence>
<dbReference type="Proteomes" id="UP000015105">
    <property type="component" value="Chromosome 4D"/>
</dbReference>
<dbReference type="Gramene" id="AET4Gv20047900.1">
    <property type="protein sequence ID" value="AET4Gv20047900.1"/>
    <property type="gene ID" value="AET4Gv20047900"/>
</dbReference>
<proteinExistence type="predicted"/>
<evidence type="ECO:0000256" key="1">
    <source>
        <dbReference type="SAM" id="MobiDB-lite"/>
    </source>
</evidence>
<reference evidence="2" key="4">
    <citation type="submission" date="2019-03" db="UniProtKB">
        <authorList>
            <consortium name="EnsemblPlants"/>
        </authorList>
    </citation>
    <scope>IDENTIFICATION</scope>
</reference>
<name>A0A453H3B8_AEGTS</name>
<keyword evidence="3" id="KW-1185">Reference proteome</keyword>